<evidence type="ECO:0000313" key="1">
    <source>
        <dbReference type="EMBL" id="KAF6828926.1"/>
    </source>
</evidence>
<protein>
    <submittedName>
        <fullName evidence="1">Uncharacterized protein</fullName>
    </submittedName>
</protein>
<comment type="caution">
    <text evidence="1">The sequence shown here is derived from an EMBL/GenBank/DDBJ whole genome shotgun (WGS) entry which is preliminary data.</text>
</comment>
<proteinExistence type="predicted"/>
<accession>A0A8H6KDT7</accession>
<dbReference type="EMBL" id="WIGO01000115">
    <property type="protein sequence ID" value="KAF6828926.1"/>
    <property type="molecule type" value="Genomic_DNA"/>
</dbReference>
<dbReference type="Proteomes" id="UP000654918">
    <property type="component" value="Unassembled WGS sequence"/>
</dbReference>
<name>A0A8H6KDT7_9PEZI</name>
<organism evidence="1 2">
    <name type="scientific">Colletotrichum plurivorum</name>
    <dbReference type="NCBI Taxonomy" id="2175906"/>
    <lineage>
        <taxon>Eukaryota</taxon>
        <taxon>Fungi</taxon>
        <taxon>Dikarya</taxon>
        <taxon>Ascomycota</taxon>
        <taxon>Pezizomycotina</taxon>
        <taxon>Sordariomycetes</taxon>
        <taxon>Hypocreomycetidae</taxon>
        <taxon>Glomerellales</taxon>
        <taxon>Glomerellaceae</taxon>
        <taxon>Colletotrichum</taxon>
        <taxon>Colletotrichum orchidearum species complex</taxon>
    </lineage>
</organism>
<dbReference type="AlphaFoldDB" id="A0A8H6KDT7"/>
<keyword evidence="2" id="KW-1185">Reference proteome</keyword>
<reference evidence="1" key="1">
    <citation type="journal article" date="2020" name="Phytopathology">
        <title>Genome Sequence Resources of Colletotrichum truncatum, C. plurivorum, C. musicola, and C. sojae: Four Species Pathogenic to Soybean (Glycine max).</title>
        <authorList>
            <person name="Rogerio F."/>
            <person name="Boufleur T.R."/>
            <person name="Ciampi-Guillardi M."/>
            <person name="Sukno S.A."/>
            <person name="Thon M.R."/>
            <person name="Massola Junior N.S."/>
            <person name="Baroncelli R."/>
        </authorList>
    </citation>
    <scope>NUCLEOTIDE SEQUENCE</scope>
    <source>
        <strain evidence="1">LFN00145</strain>
    </source>
</reference>
<gene>
    <name evidence="1" type="ORF">CPLU01_08252</name>
</gene>
<sequence length="116" mass="12568">MARRQVRTDTEDWLPAPFPFGTLHLTSAQLLPFIVEGRCLPHAAKGQEREAMTLQQVPSLPFLPSSIPLAPPARVRMQKRACPALCGLPALTAHGAKGLDAIPDALAHPHQSLPQQ</sequence>
<evidence type="ECO:0000313" key="2">
    <source>
        <dbReference type="Proteomes" id="UP000654918"/>
    </source>
</evidence>